<evidence type="ECO:0000313" key="2">
    <source>
        <dbReference type="Proteomes" id="UP000319804"/>
    </source>
</evidence>
<keyword evidence="2" id="KW-1185">Reference proteome</keyword>
<dbReference type="EMBL" id="VFPS01000002">
    <property type="protein sequence ID" value="TQM98654.1"/>
    <property type="molecule type" value="Genomic_DNA"/>
</dbReference>
<dbReference type="Proteomes" id="UP000319804">
    <property type="component" value="Unassembled WGS sequence"/>
</dbReference>
<protein>
    <submittedName>
        <fullName evidence="1">Uncharacterized protein</fullName>
    </submittedName>
</protein>
<dbReference type="AlphaFoldDB" id="A0A543KUA2"/>
<accession>A0A543KUA2</accession>
<evidence type="ECO:0000313" key="1">
    <source>
        <dbReference type="EMBL" id="TQM98654.1"/>
    </source>
</evidence>
<gene>
    <name evidence="1" type="ORF">FHX68_1352</name>
</gene>
<sequence length="55" mass="6053">MTDHPVSFPAQASRLDRGFFGNAEPLVDSFPYPARQAGCFMMVSNSMGVNFPSLR</sequence>
<reference evidence="1 2" key="1">
    <citation type="submission" date="2019-06" db="EMBL/GenBank/DDBJ databases">
        <title>Sequencing the genomes of 1000 actinobacteria strains.</title>
        <authorList>
            <person name="Klenk H.-P."/>
        </authorList>
    </citation>
    <scope>NUCLEOTIDE SEQUENCE [LARGE SCALE GENOMIC DNA]</scope>
    <source>
        <strain evidence="1 2">DSM 20427</strain>
    </source>
</reference>
<name>A0A543KUA2_9MICO</name>
<proteinExistence type="predicted"/>
<comment type="caution">
    <text evidence="1">The sequence shown here is derived from an EMBL/GenBank/DDBJ whole genome shotgun (WGS) entry which is preliminary data.</text>
</comment>
<organism evidence="1 2">
    <name type="scientific">Microbacterium lacticum</name>
    <dbReference type="NCBI Taxonomy" id="33885"/>
    <lineage>
        <taxon>Bacteria</taxon>
        <taxon>Bacillati</taxon>
        <taxon>Actinomycetota</taxon>
        <taxon>Actinomycetes</taxon>
        <taxon>Micrococcales</taxon>
        <taxon>Microbacteriaceae</taxon>
        <taxon>Microbacterium</taxon>
    </lineage>
</organism>